<dbReference type="PANTHER" id="PTHR42893:SF4">
    <property type="entry name" value="PROTEIN DETOXIFICATION 42"/>
    <property type="match status" value="1"/>
</dbReference>
<protein>
    <submittedName>
        <fullName evidence="7">Uncharacterized protein</fullName>
    </submittedName>
</protein>
<comment type="similarity">
    <text evidence="2">Belongs to the multi antimicrobial extrusion (MATE) (TC 2.A.66.1) family.</text>
</comment>
<gene>
    <name evidence="7" type="ORF">Ahy_B08g091133</name>
</gene>
<keyword evidence="5 6" id="KW-0472">Membrane</keyword>
<feature type="transmembrane region" description="Helical" evidence="6">
    <location>
        <begin position="271"/>
        <end position="292"/>
    </location>
</feature>
<evidence type="ECO:0000313" key="8">
    <source>
        <dbReference type="Proteomes" id="UP000289738"/>
    </source>
</evidence>
<comment type="subcellular location">
    <subcellularLocation>
        <location evidence="1">Membrane</location>
        <topology evidence="1">Multi-pass membrane protein</topology>
    </subcellularLocation>
</comment>
<evidence type="ECO:0000313" key="7">
    <source>
        <dbReference type="EMBL" id="RYQ95778.1"/>
    </source>
</evidence>
<evidence type="ECO:0000256" key="1">
    <source>
        <dbReference type="ARBA" id="ARBA00004141"/>
    </source>
</evidence>
<name>A0A444Y1H2_ARAHY</name>
<dbReference type="InterPro" id="IPR044644">
    <property type="entry name" value="DinF-like"/>
</dbReference>
<evidence type="ECO:0000256" key="6">
    <source>
        <dbReference type="SAM" id="Phobius"/>
    </source>
</evidence>
<proteinExistence type="inferred from homology"/>
<sequence length="322" mass="35561">MKPSTTFLSSAWCGRIQAFKKNHSDLLELEDRLKSSYGYVPAPNFEDEEDEEDEEEGEILAPVLDSSFNEDDLFDESMSLKQLGLLDACLATLASRDFKQQQQPVVDKIVAFEGRNFLSDEANKENLESPEPSSSLIKISETEFECLPGYMKGLATWEEEIKEMEREQIREGIDEFGILYSELSDSNQSEGNNGSFAFPVVVTVVTFCVTLAASLAARQGSKSMAAFQYLFLPMVYIADGLVLRLALAFILGAGLPFGAKLFTRDVDVLHLIKIGILFVAATQPINALAFVFDSINFGASDFSYSAFSFAIFNVELDAANAT</sequence>
<comment type="caution">
    <text evidence="7">The sequence shown here is derived from an EMBL/GenBank/DDBJ whole genome shotgun (WGS) entry which is preliminary data.</text>
</comment>
<dbReference type="AlphaFoldDB" id="A0A444Y1H2"/>
<keyword evidence="3 6" id="KW-0812">Transmembrane</keyword>
<evidence type="ECO:0000256" key="5">
    <source>
        <dbReference type="ARBA" id="ARBA00023136"/>
    </source>
</evidence>
<evidence type="ECO:0000256" key="2">
    <source>
        <dbReference type="ARBA" id="ARBA00010199"/>
    </source>
</evidence>
<feature type="transmembrane region" description="Helical" evidence="6">
    <location>
        <begin position="229"/>
        <end position="251"/>
    </location>
</feature>
<dbReference type="GO" id="GO:0016020">
    <property type="term" value="C:membrane"/>
    <property type="evidence" value="ECO:0007669"/>
    <property type="project" value="UniProtKB-SubCell"/>
</dbReference>
<keyword evidence="4 6" id="KW-1133">Transmembrane helix</keyword>
<dbReference type="STRING" id="3818.A0A444Y1H2"/>
<organism evidence="7 8">
    <name type="scientific">Arachis hypogaea</name>
    <name type="common">Peanut</name>
    <dbReference type="NCBI Taxonomy" id="3818"/>
    <lineage>
        <taxon>Eukaryota</taxon>
        <taxon>Viridiplantae</taxon>
        <taxon>Streptophyta</taxon>
        <taxon>Embryophyta</taxon>
        <taxon>Tracheophyta</taxon>
        <taxon>Spermatophyta</taxon>
        <taxon>Magnoliopsida</taxon>
        <taxon>eudicotyledons</taxon>
        <taxon>Gunneridae</taxon>
        <taxon>Pentapetalae</taxon>
        <taxon>rosids</taxon>
        <taxon>fabids</taxon>
        <taxon>Fabales</taxon>
        <taxon>Fabaceae</taxon>
        <taxon>Papilionoideae</taxon>
        <taxon>50 kb inversion clade</taxon>
        <taxon>dalbergioids sensu lato</taxon>
        <taxon>Dalbergieae</taxon>
        <taxon>Pterocarpus clade</taxon>
        <taxon>Arachis</taxon>
    </lineage>
</organism>
<evidence type="ECO:0000256" key="4">
    <source>
        <dbReference type="ARBA" id="ARBA00022989"/>
    </source>
</evidence>
<keyword evidence="8" id="KW-1185">Reference proteome</keyword>
<reference evidence="7 8" key="1">
    <citation type="submission" date="2019-01" db="EMBL/GenBank/DDBJ databases">
        <title>Sequencing of cultivated peanut Arachis hypogaea provides insights into genome evolution and oil improvement.</title>
        <authorList>
            <person name="Chen X."/>
        </authorList>
    </citation>
    <scope>NUCLEOTIDE SEQUENCE [LARGE SCALE GENOMIC DNA]</scope>
    <source>
        <strain evidence="8">cv. Fuhuasheng</strain>
        <tissue evidence="7">Leaves</tissue>
    </source>
</reference>
<accession>A0A444Y1H2</accession>
<dbReference type="PANTHER" id="PTHR42893">
    <property type="entry name" value="PROTEIN DETOXIFICATION 44, CHLOROPLASTIC-RELATED"/>
    <property type="match status" value="1"/>
</dbReference>
<evidence type="ECO:0000256" key="3">
    <source>
        <dbReference type="ARBA" id="ARBA00022692"/>
    </source>
</evidence>
<dbReference type="Proteomes" id="UP000289738">
    <property type="component" value="Chromosome B08"/>
</dbReference>
<dbReference type="EMBL" id="SDMP01000018">
    <property type="protein sequence ID" value="RYQ95778.1"/>
    <property type="molecule type" value="Genomic_DNA"/>
</dbReference>
<feature type="transmembrane region" description="Helical" evidence="6">
    <location>
        <begin position="196"/>
        <end position="217"/>
    </location>
</feature>